<evidence type="ECO:0008006" key="4">
    <source>
        <dbReference type="Google" id="ProtNLM"/>
    </source>
</evidence>
<reference evidence="2 3" key="1">
    <citation type="submission" date="2023-02" db="EMBL/GenBank/DDBJ databases">
        <title>Genome sequence of Mucilaginibacter jinjuensis strain KACC 16571.</title>
        <authorList>
            <person name="Kim S."/>
            <person name="Heo J."/>
            <person name="Kwon S.-W."/>
        </authorList>
    </citation>
    <scope>NUCLEOTIDE SEQUENCE [LARGE SCALE GENOMIC DNA]</scope>
    <source>
        <strain evidence="2 3">KACC 16571</strain>
    </source>
</reference>
<protein>
    <recommendedName>
        <fullName evidence="4">Tissue inhibitor of metalloproteinase</fullName>
    </recommendedName>
</protein>
<sequence>MMKKHLMLIATSLLLLAKTGQCQTKVERFCVIHAEDWTPNFATLKKVTVDYGQIESIRQFKDTTETAKLETVKKCKTESGVLNYMNTIGWTWVSTREPDHLSMIIMVFKKTFNVDELIDSHIK</sequence>
<keyword evidence="1" id="KW-0732">Signal</keyword>
<gene>
    <name evidence="2" type="ORF">PQO05_09895</name>
</gene>
<keyword evidence="3" id="KW-1185">Reference proteome</keyword>
<dbReference type="Proteomes" id="UP001216139">
    <property type="component" value="Chromosome"/>
</dbReference>
<proteinExistence type="predicted"/>
<evidence type="ECO:0000256" key="1">
    <source>
        <dbReference type="SAM" id="SignalP"/>
    </source>
</evidence>
<dbReference type="RefSeq" id="WP_273632607.1">
    <property type="nucleotide sequence ID" value="NZ_CP117167.1"/>
</dbReference>
<organism evidence="2 3">
    <name type="scientific">Mucilaginibacter jinjuensis</name>
    <dbReference type="NCBI Taxonomy" id="1176721"/>
    <lineage>
        <taxon>Bacteria</taxon>
        <taxon>Pseudomonadati</taxon>
        <taxon>Bacteroidota</taxon>
        <taxon>Sphingobacteriia</taxon>
        <taxon>Sphingobacteriales</taxon>
        <taxon>Sphingobacteriaceae</taxon>
        <taxon>Mucilaginibacter</taxon>
    </lineage>
</organism>
<dbReference type="EMBL" id="CP117167">
    <property type="protein sequence ID" value="WCT14244.1"/>
    <property type="molecule type" value="Genomic_DNA"/>
</dbReference>
<evidence type="ECO:0000313" key="2">
    <source>
        <dbReference type="EMBL" id="WCT14244.1"/>
    </source>
</evidence>
<accession>A0ABY7TDL8</accession>
<feature type="chain" id="PRO_5046408429" description="Tissue inhibitor of metalloproteinase" evidence="1">
    <location>
        <begin position="18"/>
        <end position="123"/>
    </location>
</feature>
<evidence type="ECO:0000313" key="3">
    <source>
        <dbReference type="Proteomes" id="UP001216139"/>
    </source>
</evidence>
<feature type="signal peptide" evidence="1">
    <location>
        <begin position="1"/>
        <end position="17"/>
    </location>
</feature>
<name>A0ABY7TDL8_9SPHI</name>